<evidence type="ECO:0000313" key="2">
    <source>
        <dbReference type="EMBL" id="OWM80713.1"/>
    </source>
</evidence>
<evidence type="ECO:0000256" key="1">
    <source>
        <dbReference type="SAM" id="SignalP"/>
    </source>
</evidence>
<keyword evidence="1" id="KW-0732">Signal</keyword>
<dbReference type="Proteomes" id="UP000197138">
    <property type="component" value="Unassembled WGS sequence"/>
</dbReference>
<feature type="signal peptide" evidence="1">
    <location>
        <begin position="1"/>
        <end position="19"/>
    </location>
</feature>
<sequence>MKTKLFLIVFLAVLLTATASITGIQLHDSITISYILHRAILQVYHDVLTLIGAANGVDAGSECEELNPGIFDSCLLIENCKRWCKREHGDAAEIFCKGIQCGCRFPC</sequence>
<comment type="caution">
    <text evidence="2">The sequence shown here is derived from an EMBL/GenBank/DDBJ whole genome shotgun (WGS) entry which is preliminary data.</text>
</comment>
<name>A0A218X711_PUNGR</name>
<dbReference type="AlphaFoldDB" id="A0A218X711"/>
<reference evidence="3" key="1">
    <citation type="journal article" date="2017" name="Plant J.">
        <title>The pomegranate (Punica granatum L.) genome and the genomics of punicalagin biosynthesis.</title>
        <authorList>
            <person name="Qin G."/>
            <person name="Xu C."/>
            <person name="Ming R."/>
            <person name="Tang H."/>
            <person name="Guyot R."/>
            <person name="Kramer E.M."/>
            <person name="Hu Y."/>
            <person name="Yi X."/>
            <person name="Qi Y."/>
            <person name="Xu X."/>
            <person name="Gao Z."/>
            <person name="Pan H."/>
            <person name="Jian J."/>
            <person name="Tian Y."/>
            <person name="Yue Z."/>
            <person name="Xu Y."/>
        </authorList>
    </citation>
    <scope>NUCLEOTIDE SEQUENCE [LARGE SCALE GENOMIC DNA]</scope>
    <source>
        <strain evidence="3">cv. Dabenzi</strain>
    </source>
</reference>
<protein>
    <submittedName>
        <fullName evidence="2">Uncharacterized protein</fullName>
    </submittedName>
</protein>
<dbReference type="EMBL" id="MTKT01002214">
    <property type="protein sequence ID" value="OWM80713.1"/>
    <property type="molecule type" value="Genomic_DNA"/>
</dbReference>
<proteinExistence type="predicted"/>
<gene>
    <name evidence="2" type="ORF">CDL15_Pgr006743</name>
</gene>
<organism evidence="2 3">
    <name type="scientific">Punica granatum</name>
    <name type="common">Pomegranate</name>
    <dbReference type="NCBI Taxonomy" id="22663"/>
    <lineage>
        <taxon>Eukaryota</taxon>
        <taxon>Viridiplantae</taxon>
        <taxon>Streptophyta</taxon>
        <taxon>Embryophyta</taxon>
        <taxon>Tracheophyta</taxon>
        <taxon>Spermatophyta</taxon>
        <taxon>Magnoliopsida</taxon>
        <taxon>eudicotyledons</taxon>
        <taxon>Gunneridae</taxon>
        <taxon>Pentapetalae</taxon>
        <taxon>rosids</taxon>
        <taxon>malvids</taxon>
        <taxon>Myrtales</taxon>
        <taxon>Lythraceae</taxon>
        <taxon>Punica</taxon>
    </lineage>
</organism>
<accession>A0A218X711</accession>
<feature type="chain" id="PRO_5012713573" evidence="1">
    <location>
        <begin position="20"/>
        <end position="107"/>
    </location>
</feature>
<evidence type="ECO:0000313" key="3">
    <source>
        <dbReference type="Proteomes" id="UP000197138"/>
    </source>
</evidence>